<evidence type="ECO:0000313" key="2">
    <source>
        <dbReference type="Proteomes" id="UP001597097"/>
    </source>
</evidence>
<gene>
    <name evidence="1" type="ORF">ACFSJ0_58760</name>
</gene>
<reference evidence="2" key="1">
    <citation type="journal article" date="2019" name="Int. J. Syst. Evol. Microbiol.">
        <title>The Global Catalogue of Microorganisms (GCM) 10K type strain sequencing project: providing services to taxonomists for standard genome sequencing and annotation.</title>
        <authorList>
            <consortium name="The Broad Institute Genomics Platform"/>
            <consortium name="The Broad Institute Genome Sequencing Center for Infectious Disease"/>
            <person name="Wu L."/>
            <person name="Ma J."/>
        </authorList>
    </citation>
    <scope>NUCLEOTIDE SEQUENCE [LARGE SCALE GENOMIC DNA]</scope>
    <source>
        <strain evidence="2">CGMCC 1.15399</strain>
    </source>
</reference>
<evidence type="ECO:0000313" key="1">
    <source>
        <dbReference type="EMBL" id="MFD1546976.1"/>
    </source>
</evidence>
<organism evidence="1 2">
    <name type="scientific">Nonomuraea guangzhouensis</name>
    <dbReference type="NCBI Taxonomy" id="1291555"/>
    <lineage>
        <taxon>Bacteria</taxon>
        <taxon>Bacillati</taxon>
        <taxon>Actinomycetota</taxon>
        <taxon>Actinomycetes</taxon>
        <taxon>Streptosporangiales</taxon>
        <taxon>Streptosporangiaceae</taxon>
        <taxon>Nonomuraea</taxon>
    </lineage>
</organism>
<accession>A0ABW4GXS8</accession>
<keyword evidence="2" id="KW-1185">Reference proteome</keyword>
<dbReference type="RefSeq" id="WP_219536617.1">
    <property type="nucleotide sequence ID" value="NZ_JAHKRM010000031.1"/>
</dbReference>
<name>A0ABW4GXS8_9ACTN</name>
<dbReference type="Proteomes" id="UP001597097">
    <property type="component" value="Unassembled WGS sequence"/>
</dbReference>
<dbReference type="EMBL" id="JBHUCM010000070">
    <property type="protein sequence ID" value="MFD1546976.1"/>
    <property type="molecule type" value="Genomic_DNA"/>
</dbReference>
<protein>
    <submittedName>
        <fullName evidence="1">Uncharacterized protein</fullName>
    </submittedName>
</protein>
<proteinExistence type="predicted"/>
<comment type="caution">
    <text evidence="1">The sequence shown here is derived from an EMBL/GenBank/DDBJ whole genome shotgun (WGS) entry which is preliminary data.</text>
</comment>
<sequence>MTSATATQKEYTVADPYVSVPHHLPLAMQDIEIMRCATCGAIIPGTWNLSREAARAGTDHVLDEHREGLAAGRLQPPLFVNCAIQDPFWWEEHA</sequence>